<reference evidence="1 2" key="1">
    <citation type="journal article" date="2007" name="Nature">
        <title>Evolution of genes and genomes on the Drosophila phylogeny.</title>
        <authorList>
            <consortium name="Drosophila 12 Genomes Consortium"/>
            <person name="Clark A.G."/>
            <person name="Eisen M.B."/>
            <person name="Smith D.R."/>
            <person name="Bergman C.M."/>
            <person name="Oliver B."/>
            <person name="Markow T.A."/>
            <person name="Kaufman T.C."/>
            <person name="Kellis M."/>
            <person name="Gelbart W."/>
            <person name="Iyer V.N."/>
            <person name="Pollard D.A."/>
            <person name="Sackton T.B."/>
            <person name="Larracuente A.M."/>
            <person name="Singh N.D."/>
            <person name="Abad J.P."/>
            <person name="Abt D.N."/>
            <person name="Adryan B."/>
            <person name="Aguade M."/>
            <person name="Akashi H."/>
            <person name="Anderson W.W."/>
            <person name="Aquadro C.F."/>
            <person name="Ardell D.H."/>
            <person name="Arguello R."/>
            <person name="Artieri C.G."/>
            <person name="Barbash D.A."/>
            <person name="Barker D."/>
            <person name="Barsanti P."/>
            <person name="Batterham P."/>
            <person name="Batzoglou S."/>
            <person name="Begun D."/>
            <person name="Bhutkar A."/>
            <person name="Blanco E."/>
            <person name="Bosak S.A."/>
            <person name="Bradley R.K."/>
            <person name="Brand A.D."/>
            <person name="Brent M.R."/>
            <person name="Brooks A.N."/>
            <person name="Brown R.H."/>
            <person name="Butlin R.K."/>
            <person name="Caggese C."/>
            <person name="Calvi B.R."/>
            <person name="Bernardo de Carvalho A."/>
            <person name="Caspi A."/>
            <person name="Castrezana S."/>
            <person name="Celniker S.E."/>
            <person name="Chang J.L."/>
            <person name="Chapple C."/>
            <person name="Chatterji S."/>
            <person name="Chinwalla A."/>
            <person name="Civetta A."/>
            <person name="Clifton S.W."/>
            <person name="Comeron J.M."/>
            <person name="Costello J.C."/>
            <person name="Coyne J.A."/>
            <person name="Daub J."/>
            <person name="David R.G."/>
            <person name="Delcher A.L."/>
            <person name="Delehaunty K."/>
            <person name="Do C.B."/>
            <person name="Ebling H."/>
            <person name="Edwards K."/>
            <person name="Eickbush T."/>
            <person name="Evans J.D."/>
            <person name="Filipski A."/>
            <person name="Findeiss S."/>
            <person name="Freyhult E."/>
            <person name="Fulton L."/>
            <person name="Fulton R."/>
            <person name="Garcia A.C."/>
            <person name="Gardiner A."/>
            <person name="Garfield D.A."/>
            <person name="Garvin B.E."/>
            <person name="Gibson G."/>
            <person name="Gilbert D."/>
            <person name="Gnerre S."/>
            <person name="Godfrey J."/>
            <person name="Good R."/>
            <person name="Gotea V."/>
            <person name="Gravely B."/>
            <person name="Greenberg A.J."/>
            <person name="Griffiths-Jones S."/>
            <person name="Gross S."/>
            <person name="Guigo R."/>
            <person name="Gustafson E.A."/>
            <person name="Haerty W."/>
            <person name="Hahn M.W."/>
            <person name="Halligan D.L."/>
            <person name="Halpern A.L."/>
            <person name="Halter G.M."/>
            <person name="Han M.V."/>
            <person name="Heger A."/>
            <person name="Hillier L."/>
            <person name="Hinrichs A.S."/>
            <person name="Holmes I."/>
            <person name="Hoskins R.A."/>
            <person name="Hubisz M.J."/>
            <person name="Hultmark D."/>
            <person name="Huntley M.A."/>
            <person name="Jaffe D.B."/>
            <person name="Jagadeeshan S."/>
            <person name="Jeck W.R."/>
            <person name="Johnson J."/>
            <person name="Jones C.D."/>
            <person name="Jordan W.C."/>
            <person name="Karpen G.H."/>
            <person name="Kataoka E."/>
            <person name="Keightley P.D."/>
            <person name="Kheradpour P."/>
            <person name="Kirkness E.F."/>
            <person name="Koerich L.B."/>
            <person name="Kristiansen K."/>
            <person name="Kudrna D."/>
            <person name="Kulathinal R.J."/>
            <person name="Kumar S."/>
            <person name="Kwok R."/>
            <person name="Lander E."/>
            <person name="Langley C.H."/>
            <person name="Lapoint R."/>
            <person name="Lazzaro B.P."/>
            <person name="Lee S.J."/>
            <person name="Levesque L."/>
            <person name="Li R."/>
            <person name="Lin C.F."/>
            <person name="Lin M.F."/>
            <person name="Lindblad-Toh K."/>
            <person name="Llopart A."/>
            <person name="Long M."/>
            <person name="Low L."/>
            <person name="Lozovsky E."/>
            <person name="Lu J."/>
            <person name="Luo M."/>
            <person name="Machado C.A."/>
            <person name="Makalowski W."/>
            <person name="Marzo M."/>
            <person name="Matsuda M."/>
            <person name="Matzkin L."/>
            <person name="McAllister B."/>
            <person name="McBride C.S."/>
            <person name="McKernan B."/>
            <person name="McKernan K."/>
            <person name="Mendez-Lago M."/>
            <person name="Minx P."/>
            <person name="Mollenhauer M.U."/>
            <person name="Montooth K."/>
            <person name="Mount S.M."/>
            <person name="Mu X."/>
            <person name="Myers E."/>
            <person name="Negre B."/>
            <person name="Newfeld S."/>
            <person name="Nielsen R."/>
            <person name="Noor M.A."/>
            <person name="O'Grady P."/>
            <person name="Pachter L."/>
            <person name="Papaceit M."/>
            <person name="Parisi M.J."/>
            <person name="Parisi M."/>
            <person name="Parts L."/>
            <person name="Pedersen J.S."/>
            <person name="Pesole G."/>
            <person name="Phillippy A.M."/>
            <person name="Ponting C.P."/>
            <person name="Pop M."/>
            <person name="Porcelli D."/>
            <person name="Powell J.R."/>
            <person name="Prohaska S."/>
            <person name="Pruitt K."/>
            <person name="Puig M."/>
            <person name="Quesneville H."/>
            <person name="Ram K.R."/>
            <person name="Rand D."/>
            <person name="Rasmussen M.D."/>
            <person name="Reed L.K."/>
            <person name="Reenan R."/>
            <person name="Reily A."/>
            <person name="Remington K.A."/>
            <person name="Rieger T.T."/>
            <person name="Ritchie M.G."/>
            <person name="Robin C."/>
            <person name="Rogers Y.H."/>
            <person name="Rohde C."/>
            <person name="Rozas J."/>
            <person name="Rubenfield M.J."/>
            <person name="Ruiz A."/>
            <person name="Russo S."/>
            <person name="Salzberg S.L."/>
            <person name="Sanchez-Gracia A."/>
            <person name="Saranga D.J."/>
            <person name="Sato H."/>
            <person name="Schaeffer S.W."/>
            <person name="Schatz M.C."/>
            <person name="Schlenke T."/>
            <person name="Schwartz R."/>
            <person name="Segarra C."/>
            <person name="Singh R.S."/>
            <person name="Sirot L."/>
            <person name="Sirota M."/>
            <person name="Sisneros N.B."/>
            <person name="Smith C.D."/>
            <person name="Smith T.F."/>
            <person name="Spieth J."/>
            <person name="Stage D.E."/>
            <person name="Stark A."/>
            <person name="Stephan W."/>
            <person name="Strausberg R.L."/>
            <person name="Strempel S."/>
            <person name="Sturgill D."/>
            <person name="Sutton G."/>
            <person name="Sutton G.G."/>
            <person name="Tao W."/>
            <person name="Teichmann S."/>
            <person name="Tobari Y.N."/>
            <person name="Tomimura Y."/>
            <person name="Tsolas J.M."/>
            <person name="Valente V.L."/>
            <person name="Venter E."/>
            <person name="Venter J.C."/>
            <person name="Vicario S."/>
            <person name="Vieira F.G."/>
            <person name="Vilella A.J."/>
            <person name="Villasante A."/>
            <person name="Walenz B."/>
            <person name="Wang J."/>
            <person name="Wasserman M."/>
            <person name="Watts T."/>
            <person name="Wilson D."/>
            <person name="Wilson R.K."/>
            <person name="Wing R.A."/>
            <person name="Wolfner M.F."/>
            <person name="Wong A."/>
            <person name="Wong G.K."/>
            <person name="Wu C.I."/>
            <person name="Wu G."/>
            <person name="Yamamoto D."/>
            <person name="Yang H.P."/>
            <person name="Yang S.P."/>
            <person name="Yorke J.A."/>
            <person name="Yoshida K."/>
            <person name="Zdobnov E."/>
            <person name="Zhang P."/>
            <person name="Zhang Y."/>
            <person name="Zimin A.V."/>
            <person name="Baldwin J."/>
            <person name="Abdouelleil A."/>
            <person name="Abdulkadir J."/>
            <person name="Abebe A."/>
            <person name="Abera B."/>
            <person name="Abreu J."/>
            <person name="Acer S.C."/>
            <person name="Aftuck L."/>
            <person name="Alexander A."/>
            <person name="An P."/>
            <person name="Anderson E."/>
            <person name="Anderson S."/>
            <person name="Arachi H."/>
            <person name="Azer M."/>
            <person name="Bachantsang P."/>
            <person name="Barry A."/>
            <person name="Bayul T."/>
            <person name="Berlin A."/>
            <person name="Bessette D."/>
            <person name="Bloom T."/>
            <person name="Blye J."/>
            <person name="Boguslavskiy L."/>
            <person name="Bonnet C."/>
            <person name="Boukhgalter B."/>
            <person name="Bourzgui I."/>
            <person name="Brown A."/>
            <person name="Cahill P."/>
            <person name="Channer S."/>
            <person name="Cheshatsang Y."/>
            <person name="Chuda L."/>
            <person name="Citroen M."/>
            <person name="Collymore A."/>
            <person name="Cooke P."/>
            <person name="Costello M."/>
            <person name="D'Aco K."/>
            <person name="Daza R."/>
            <person name="De Haan G."/>
            <person name="DeGray S."/>
            <person name="DeMaso C."/>
            <person name="Dhargay N."/>
            <person name="Dooley K."/>
            <person name="Dooley E."/>
            <person name="Doricent M."/>
            <person name="Dorje P."/>
            <person name="Dorjee K."/>
            <person name="Dupes A."/>
            <person name="Elong R."/>
            <person name="Falk J."/>
            <person name="Farina A."/>
            <person name="Faro S."/>
            <person name="Ferguson D."/>
            <person name="Fisher S."/>
            <person name="Foley C.D."/>
            <person name="Franke A."/>
            <person name="Friedrich D."/>
            <person name="Gadbois L."/>
            <person name="Gearin G."/>
            <person name="Gearin C.R."/>
            <person name="Giannoukos G."/>
            <person name="Goode T."/>
            <person name="Graham J."/>
            <person name="Grandbois E."/>
            <person name="Grewal S."/>
            <person name="Gyaltsen K."/>
            <person name="Hafez N."/>
            <person name="Hagos B."/>
            <person name="Hall J."/>
            <person name="Henson C."/>
            <person name="Hollinger A."/>
            <person name="Honan T."/>
            <person name="Huard M.D."/>
            <person name="Hughes L."/>
            <person name="Hurhula B."/>
            <person name="Husby M.E."/>
            <person name="Kamat A."/>
            <person name="Kanga B."/>
            <person name="Kashin S."/>
            <person name="Khazanovich D."/>
            <person name="Kisner P."/>
            <person name="Lance K."/>
            <person name="Lara M."/>
            <person name="Lee W."/>
            <person name="Lennon N."/>
            <person name="Letendre F."/>
            <person name="LeVine R."/>
            <person name="Lipovsky A."/>
            <person name="Liu X."/>
            <person name="Liu J."/>
            <person name="Liu S."/>
            <person name="Lokyitsang T."/>
            <person name="Lokyitsang Y."/>
            <person name="Lubonja R."/>
            <person name="Lui A."/>
            <person name="MacDonald P."/>
            <person name="Magnisalis V."/>
            <person name="Maru K."/>
            <person name="Matthews C."/>
            <person name="McCusker W."/>
            <person name="McDonough S."/>
            <person name="Mehta T."/>
            <person name="Meldrim J."/>
            <person name="Meneus L."/>
            <person name="Mihai O."/>
            <person name="Mihalev A."/>
            <person name="Mihova T."/>
            <person name="Mittelman R."/>
            <person name="Mlenga V."/>
            <person name="Montmayeur A."/>
            <person name="Mulrain L."/>
            <person name="Navidi A."/>
            <person name="Naylor J."/>
            <person name="Negash T."/>
            <person name="Nguyen T."/>
            <person name="Nguyen N."/>
            <person name="Nicol R."/>
            <person name="Norbu C."/>
            <person name="Norbu N."/>
            <person name="Novod N."/>
            <person name="O'Neill B."/>
            <person name="Osman S."/>
            <person name="Markiewicz E."/>
            <person name="Oyono O.L."/>
            <person name="Patti C."/>
            <person name="Phunkhang P."/>
            <person name="Pierre F."/>
            <person name="Priest M."/>
            <person name="Raghuraman S."/>
            <person name="Rege F."/>
            <person name="Reyes R."/>
            <person name="Rise C."/>
            <person name="Rogov P."/>
            <person name="Ross K."/>
            <person name="Ryan E."/>
            <person name="Settipalli S."/>
            <person name="Shea T."/>
            <person name="Sherpa N."/>
            <person name="Shi L."/>
            <person name="Shih D."/>
            <person name="Sparrow T."/>
            <person name="Spaulding J."/>
            <person name="Stalker J."/>
            <person name="Stange-Thomann N."/>
            <person name="Stavropoulos S."/>
            <person name="Stone C."/>
            <person name="Strader C."/>
            <person name="Tesfaye S."/>
            <person name="Thomson T."/>
            <person name="Thoulutsang Y."/>
            <person name="Thoulutsang D."/>
            <person name="Topham K."/>
            <person name="Topping I."/>
            <person name="Tsamla T."/>
            <person name="Vassiliev H."/>
            <person name="Vo A."/>
            <person name="Wangchuk T."/>
            <person name="Wangdi T."/>
            <person name="Weiand M."/>
            <person name="Wilkinson J."/>
            <person name="Wilson A."/>
            <person name="Yadav S."/>
            <person name="Young G."/>
            <person name="Yu Q."/>
            <person name="Zembek L."/>
            <person name="Zhong D."/>
            <person name="Zimmer A."/>
            <person name="Zwirko Z."/>
            <person name="Jaffe D.B."/>
            <person name="Alvarez P."/>
            <person name="Brockman W."/>
            <person name="Butler J."/>
            <person name="Chin C."/>
            <person name="Gnerre S."/>
            <person name="Grabherr M."/>
            <person name="Kleber M."/>
            <person name="Mauceli E."/>
            <person name="MacCallum I."/>
        </authorList>
    </citation>
    <scope>NUCLEOTIDE SEQUENCE [LARGE SCALE GENOMIC DNA]</scope>
    <source>
        <strain evidence="2">Tucson 14030-0811.24</strain>
    </source>
</reference>
<accession>B4N389</accession>
<dbReference type="AlphaFoldDB" id="B4N389"/>
<dbReference type="KEGG" id="dwi:6645142"/>
<dbReference type="HOGENOM" id="CLU_400764_0_0_1"/>
<dbReference type="EMBL" id="CH964062">
    <property type="protein sequence ID" value="EDW78828.2"/>
    <property type="molecule type" value="Genomic_DNA"/>
</dbReference>
<dbReference type="eggNOG" id="ENOG502SAYN">
    <property type="taxonomic scope" value="Eukaryota"/>
</dbReference>
<dbReference type="SUPFAM" id="SSF50978">
    <property type="entry name" value="WD40 repeat-like"/>
    <property type="match status" value="1"/>
</dbReference>
<dbReference type="InterPro" id="IPR036322">
    <property type="entry name" value="WD40_repeat_dom_sf"/>
</dbReference>
<dbReference type="FunCoup" id="B4N389">
    <property type="interactions" value="2"/>
</dbReference>
<dbReference type="Proteomes" id="UP000007798">
    <property type="component" value="Unassembled WGS sequence"/>
</dbReference>
<sequence>MPRATDTDIGEDHLIDENGGALRFRTFYRGSVKQNSVHEFLSSTTDGDNIALLGSTTSLVTLEMTSKANCRLPFPYVVASLDLPSNGRRPLDELAKQANLPFIYEQCHVLEAQQFTLEPVYVAIFSTELPKPKLIAAKWSPQILPNKQMLLASLNSHGVFLLLTKPSECTRWKELNGLDVAVHLRDVLQKPYKVNPSEINNFQDYQHFIDRSWITIMAWGPTKLRLFSHTLILGTASGHIWVLSLSPDGGRLLDHWQMQTDLNRICFLQVFQDLLLVGDVNGLVNLYNFASASLELTLVKNLWLKSDRMGIQQAEITHCRNRNCTYITFCKGAHLLTWCEQSDGNWLETRFYVGGMKITALAGITSNSYILATAQSKIYKIQVVHKSNNHLSLTMKPLQIKSCENYQILGLFNSRHKNLYTAVLSPKKEYLQTTSKLRNKLHLHVGSIHQRDPLIQLAANLKLHEPINSSADLLAEVRLTLFFKKSMQKYLNFSSLEYLQFHQRATEAQLQHLQLVYHILTPIYEMQTKIFQYSCRNENTKCRLDLLLAMLTTTHMRLRLQYLASLSAKDLTPFQILASQKMFKEFARLKRKLQINLNAEEHPDDIITRHFLDQMDIHFEDLREQLNVKAEKDEQHIQLGQSLLLCSISYVEMPLSLDRCYCTLCSRPILMNKQNLEQLYENGPKILIFCPFCHGSYKYDLVNS</sequence>
<dbReference type="InParanoid" id="B4N389"/>
<gene>
    <name evidence="1" type="primary">Dwil\GK12505</name>
    <name evidence="1" type="ORF">Dwil_GK12505</name>
</gene>
<proteinExistence type="predicted"/>
<evidence type="ECO:0008006" key="3">
    <source>
        <dbReference type="Google" id="ProtNLM"/>
    </source>
</evidence>
<name>B4N389_DROWI</name>
<organism evidence="1 2">
    <name type="scientific">Drosophila willistoni</name>
    <name type="common">Fruit fly</name>
    <dbReference type="NCBI Taxonomy" id="7260"/>
    <lineage>
        <taxon>Eukaryota</taxon>
        <taxon>Metazoa</taxon>
        <taxon>Ecdysozoa</taxon>
        <taxon>Arthropoda</taxon>
        <taxon>Hexapoda</taxon>
        <taxon>Insecta</taxon>
        <taxon>Pterygota</taxon>
        <taxon>Neoptera</taxon>
        <taxon>Endopterygota</taxon>
        <taxon>Diptera</taxon>
        <taxon>Brachycera</taxon>
        <taxon>Muscomorpha</taxon>
        <taxon>Ephydroidea</taxon>
        <taxon>Drosophilidae</taxon>
        <taxon>Drosophila</taxon>
        <taxon>Sophophora</taxon>
    </lineage>
</organism>
<evidence type="ECO:0000313" key="2">
    <source>
        <dbReference type="Proteomes" id="UP000007798"/>
    </source>
</evidence>
<protein>
    <recommendedName>
        <fullName evidence="3">Transcription factor IIIC 90kDa subunit N-terminal domain-containing protein</fullName>
    </recommendedName>
</protein>
<keyword evidence="2" id="KW-1185">Reference proteome</keyword>
<dbReference type="OrthoDB" id="6021743at2759"/>
<evidence type="ECO:0000313" key="1">
    <source>
        <dbReference type="EMBL" id="EDW78828.2"/>
    </source>
</evidence>